<reference evidence="1 2" key="1">
    <citation type="submission" date="2016-10" db="EMBL/GenBank/DDBJ databases">
        <title>Complete genome of the TMA-utilizing, human hosted archaeon Methanomethylophilus alvus Gen. nov, sp. nov., strain Mx-05, derived from a pure culture.</title>
        <authorList>
            <person name="Brugere J.-F."/>
            <person name="Ben Hania W."/>
            <person name="Chaudhary P.P."/>
            <person name="Gaci N."/>
            <person name="Borrel G."/>
            <person name="Cao Van Tuat L."/>
            <person name="Fardeau M.-L."/>
            <person name="Harris H.M.B."/>
            <person name="O'Toole P.W."/>
            <person name="Ollivier B."/>
        </authorList>
    </citation>
    <scope>NUCLEOTIDE SEQUENCE [LARGE SCALE GENOMIC DNA]</scope>
    <source>
        <strain evidence="1 2">Mx-05</strain>
    </source>
</reference>
<dbReference type="PANTHER" id="PTHR35866">
    <property type="entry name" value="PUTATIVE-RELATED"/>
    <property type="match status" value="1"/>
</dbReference>
<accession>A0A3G3IGS3</accession>
<sequence length="179" mass="20639">MALYRGKYQLEGLAKISPEMEKDLDLAYDICMSYRGMFPCEMCGKCCHQPNIIIRPEEVDRVSTAAGVDLYTFMTRYVYQTSDGRILINKKEDGPCPFLGKDRRCTIWEDRPEICDDFPYLVSMFVSRVYLALTNPDADILDMVGYMDEKWPCTKEIRSTIAEKVEEGRKVRAGRLNDA</sequence>
<evidence type="ECO:0000313" key="1">
    <source>
        <dbReference type="EMBL" id="AYQ55050.1"/>
    </source>
</evidence>
<dbReference type="OMA" id="ICMSYRG"/>
<dbReference type="GeneID" id="41321688"/>
<organism evidence="1 2">
    <name type="scientific">Methanomethylophilus alvi</name>
    <dbReference type="NCBI Taxonomy" id="1291540"/>
    <lineage>
        <taxon>Archaea</taxon>
        <taxon>Methanobacteriati</taxon>
        <taxon>Thermoplasmatota</taxon>
        <taxon>Thermoplasmata</taxon>
        <taxon>Methanomassiliicoccales</taxon>
        <taxon>Methanomethylophilaceae</taxon>
        <taxon>Methanomethylophilus</taxon>
    </lineage>
</organism>
<gene>
    <name evidence="1" type="ORF">BKD89_04435</name>
</gene>
<protein>
    <recommendedName>
        <fullName evidence="3">Zinc/iron-chelating domain-containing protein</fullName>
    </recommendedName>
</protein>
<dbReference type="EMBL" id="CP017686">
    <property type="protein sequence ID" value="AYQ55050.1"/>
    <property type="molecule type" value="Genomic_DNA"/>
</dbReference>
<proteinExistence type="predicted"/>
<name>A0A3G3IGS3_9ARCH</name>
<dbReference type="InterPro" id="IPR005358">
    <property type="entry name" value="Puta_zinc/iron-chelating_dom"/>
</dbReference>
<evidence type="ECO:0000313" key="2">
    <source>
        <dbReference type="Proteomes" id="UP000273278"/>
    </source>
</evidence>
<dbReference type="Pfam" id="PF03692">
    <property type="entry name" value="CxxCxxCC"/>
    <property type="match status" value="1"/>
</dbReference>
<dbReference type="AlphaFoldDB" id="A0A3G3IGS3"/>
<dbReference type="PANTHER" id="PTHR35866:SF1">
    <property type="entry name" value="YKGJ FAMILY CYSTEINE CLUSTER PROTEIN"/>
    <property type="match status" value="1"/>
</dbReference>
<dbReference type="Proteomes" id="UP000273278">
    <property type="component" value="Chromosome"/>
</dbReference>
<dbReference type="RefSeq" id="WP_015504790.1">
    <property type="nucleotide sequence ID" value="NZ_CAYARL010000036.1"/>
</dbReference>
<evidence type="ECO:0008006" key="3">
    <source>
        <dbReference type="Google" id="ProtNLM"/>
    </source>
</evidence>